<reference evidence="1" key="1">
    <citation type="journal article" date="2021" name="Mol. Ecol. Resour.">
        <title>Apolygus lucorum genome provides insights into omnivorousness and mesophyll feeding.</title>
        <authorList>
            <person name="Liu Y."/>
            <person name="Liu H."/>
            <person name="Wang H."/>
            <person name="Huang T."/>
            <person name="Liu B."/>
            <person name="Yang B."/>
            <person name="Yin L."/>
            <person name="Li B."/>
            <person name="Zhang Y."/>
            <person name="Zhang S."/>
            <person name="Jiang F."/>
            <person name="Zhang X."/>
            <person name="Ren Y."/>
            <person name="Wang B."/>
            <person name="Wang S."/>
            <person name="Lu Y."/>
            <person name="Wu K."/>
            <person name="Fan W."/>
            <person name="Wang G."/>
        </authorList>
    </citation>
    <scope>NUCLEOTIDE SEQUENCE</scope>
    <source>
        <strain evidence="1">12Hb</strain>
    </source>
</reference>
<evidence type="ECO:0000313" key="2">
    <source>
        <dbReference type="Proteomes" id="UP000466442"/>
    </source>
</evidence>
<organism evidence="1 2">
    <name type="scientific">Apolygus lucorum</name>
    <name type="common">Small green plant bug</name>
    <name type="synonym">Lygocoris lucorum</name>
    <dbReference type="NCBI Taxonomy" id="248454"/>
    <lineage>
        <taxon>Eukaryota</taxon>
        <taxon>Metazoa</taxon>
        <taxon>Ecdysozoa</taxon>
        <taxon>Arthropoda</taxon>
        <taxon>Hexapoda</taxon>
        <taxon>Insecta</taxon>
        <taxon>Pterygota</taxon>
        <taxon>Neoptera</taxon>
        <taxon>Paraneoptera</taxon>
        <taxon>Hemiptera</taxon>
        <taxon>Heteroptera</taxon>
        <taxon>Panheteroptera</taxon>
        <taxon>Cimicomorpha</taxon>
        <taxon>Miridae</taxon>
        <taxon>Mirini</taxon>
        <taxon>Apolygus</taxon>
    </lineage>
</organism>
<dbReference type="Gene3D" id="1.20.1280.50">
    <property type="match status" value="1"/>
</dbReference>
<protein>
    <recommendedName>
        <fullName evidence="3">F-box domain-containing protein</fullName>
    </recommendedName>
</protein>
<dbReference type="SUPFAM" id="SSF81383">
    <property type="entry name" value="F-box domain"/>
    <property type="match status" value="1"/>
</dbReference>
<dbReference type="Proteomes" id="UP000466442">
    <property type="component" value="Linkage Group LG16"/>
</dbReference>
<dbReference type="AlphaFoldDB" id="A0A8S9WMA6"/>
<accession>A0A8S9WMA6</accession>
<name>A0A8S9WMA6_APOLU</name>
<dbReference type="InterPro" id="IPR036047">
    <property type="entry name" value="F-box-like_dom_sf"/>
</dbReference>
<proteinExistence type="predicted"/>
<dbReference type="OrthoDB" id="6419443at2759"/>
<keyword evidence="2" id="KW-1185">Reference proteome</keyword>
<evidence type="ECO:0008006" key="3">
    <source>
        <dbReference type="Google" id="ProtNLM"/>
    </source>
</evidence>
<comment type="caution">
    <text evidence="1">The sequence shown here is derived from an EMBL/GenBank/DDBJ whole genome shotgun (WGS) entry which is preliminary data.</text>
</comment>
<dbReference type="EMBL" id="WIXP02000016">
    <property type="protein sequence ID" value="KAF6197917.1"/>
    <property type="molecule type" value="Genomic_DNA"/>
</dbReference>
<sequence>MDPLKVFPPEVVDEIWVRLKPQDLLACRAVASHWLNSVTSCDEAWFTEFSHDWHEFLEAKKTLRRWSSGKVRRCTFTEECVVTEMAFYLLFCCGRLEMRSPTGRLVRVLEHKVEELHKSDNSLLIGLDLPKRAGIPVYDTLVTDFALNEIEYLSNFHVLSSSTTGFTYRVGERYFFSIAGLKVPFDPNWKLYFLDTDVIGWIDTLLIQAAVYFDAEAPDPKFEALKTARTSPRWIPRIQIVPGPRNFFCINIEQRDFTRFFVYLKTTVVAELNDPGTTGFFTEDFLVTNNDRKCSSFIELVRYERSLLHPTSGNYPGHPVYLTNAKLKRINTERCSLFKNCVIFCDFNLYDPKSFWKLFKTKKNSLEFDCVFTPAAYYLRMSDDTLNMFSPEGCLIRTFKHKVRSLHHGLGGLLIGVKRPWENRPTNDERNGHFDTLVTDGVMNVVNSLPNTVIFKAFPHGFVGQQREEFFIELNNRHFPCDAPTALNKNLHLTDHCVVSVRGLIDKTVDYFDVDNPEFVILRTFKASPMTIPAVQVTIGPKNLFSVSATLGDFVRIFVYDKETIVLEATVTDYPERRAQKYCFTQDFFVVFHDTPAYLKSCTVYRLDDFKVKWTVELRPPPDFIITSHSCSYLRNSIVASKFNPLRPHVTPPFHPQLLYFCQIDELNLDVACRVALEMAPFHPLKFVLGCFCSYFYAIERIKHTSNIHLTHFLI</sequence>
<evidence type="ECO:0000313" key="1">
    <source>
        <dbReference type="EMBL" id="KAF6197917.1"/>
    </source>
</evidence>
<gene>
    <name evidence="1" type="ORF">GE061_007659</name>
</gene>